<dbReference type="EMBL" id="JBHSGA010000008">
    <property type="protein sequence ID" value="MFC4525923.1"/>
    <property type="molecule type" value="Genomic_DNA"/>
</dbReference>
<organism evidence="3 4">
    <name type="scientific">Dyella halodurans</name>
    <dbReference type="NCBI Taxonomy" id="1920171"/>
    <lineage>
        <taxon>Bacteria</taxon>
        <taxon>Pseudomonadati</taxon>
        <taxon>Pseudomonadota</taxon>
        <taxon>Gammaproteobacteria</taxon>
        <taxon>Lysobacterales</taxon>
        <taxon>Rhodanobacteraceae</taxon>
        <taxon>Dyella</taxon>
    </lineage>
</organism>
<dbReference type="PRINTS" id="PR00080">
    <property type="entry name" value="SDRFAMILY"/>
</dbReference>
<name>A0ABV9BZ55_9GAMM</name>
<sequence>MSPFATYPSLVDRHVFISGGASGIGAALVEHFADQGSRVSFVDIDEANGKLLVDALGHARHRPRFLSCDVTDLDALKAAIDAARAAHGPIGVLINNAANDVRHAFDATTPQDFDRNIAVNLRHHYFATQAVRDDMRELGAGSVICLGSTGWMKKNAGYPVYAAAKAAILGLVNGLARELGKERIRINALVPGWVITPKQRELWLDAAGEADIARLQCLPGYLLADDIARAALFLAADDSRMCTGQQFIVDGGWA</sequence>
<comment type="caution">
    <text evidence="3">The sequence shown here is derived from an EMBL/GenBank/DDBJ whole genome shotgun (WGS) entry which is preliminary data.</text>
</comment>
<keyword evidence="2 3" id="KW-0560">Oxidoreductase</keyword>
<dbReference type="InterPro" id="IPR002347">
    <property type="entry name" value="SDR_fam"/>
</dbReference>
<proteinExistence type="inferred from homology"/>
<keyword evidence="4" id="KW-1185">Reference proteome</keyword>
<dbReference type="PROSITE" id="PS00061">
    <property type="entry name" value="ADH_SHORT"/>
    <property type="match status" value="1"/>
</dbReference>
<dbReference type="PANTHER" id="PTHR42760:SF133">
    <property type="entry name" value="3-OXOACYL-[ACYL-CARRIER-PROTEIN] REDUCTASE"/>
    <property type="match status" value="1"/>
</dbReference>
<evidence type="ECO:0000256" key="2">
    <source>
        <dbReference type="ARBA" id="ARBA00023002"/>
    </source>
</evidence>
<dbReference type="RefSeq" id="WP_266150643.1">
    <property type="nucleotide sequence ID" value="NZ_CP064028.1"/>
</dbReference>
<dbReference type="Gene3D" id="3.40.50.720">
    <property type="entry name" value="NAD(P)-binding Rossmann-like Domain"/>
    <property type="match status" value="1"/>
</dbReference>
<dbReference type="Proteomes" id="UP001595961">
    <property type="component" value="Unassembled WGS sequence"/>
</dbReference>
<evidence type="ECO:0000313" key="4">
    <source>
        <dbReference type="Proteomes" id="UP001595961"/>
    </source>
</evidence>
<dbReference type="PANTHER" id="PTHR42760">
    <property type="entry name" value="SHORT-CHAIN DEHYDROGENASES/REDUCTASES FAMILY MEMBER"/>
    <property type="match status" value="1"/>
</dbReference>
<reference evidence="4" key="1">
    <citation type="journal article" date="2019" name="Int. J. Syst. Evol. Microbiol.">
        <title>The Global Catalogue of Microorganisms (GCM) 10K type strain sequencing project: providing services to taxonomists for standard genome sequencing and annotation.</title>
        <authorList>
            <consortium name="The Broad Institute Genomics Platform"/>
            <consortium name="The Broad Institute Genome Sequencing Center for Infectious Disease"/>
            <person name="Wu L."/>
            <person name="Ma J."/>
        </authorList>
    </citation>
    <scope>NUCLEOTIDE SEQUENCE [LARGE SCALE GENOMIC DNA]</scope>
    <source>
        <strain evidence="4">CCM 4481</strain>
    </source>
</reference>
<gene>
    <name evidence="3" type="ORF">ACFO5W_04670</name>
</gene>
<dbReference type="EC" id="1.1.1.-" evidence="3"/>
<protein>
    <submittedName>
        <fullName evidence="3">SDR family NAD(P)-dependent oxidoreductase</fullName>
        <ecNumber evidence="3">1.1.1.-</ecNumber>
    </submittedName>
</protein>
<dbReference type="InterPro" id="IPR020904">
    <property type="entry name" value="Sc_DH/Rdtase_CS"/>
</dbReference>
<dbReference type="SUPFAM" id="SSF51735">
    <property type="entry name" value="NAD(P)-binding Rossmann-fold domains"/>
    <property type="match status" value="1"/>
</dbReference>
<evidence type="ECO:0000313" key="3">
    <source>
        <dbReference type="EMBL" id="MFC4525923.1"/>
    </source>
</evidence>
<dbReference type="Pfam" id="PF13561">
    <property type="entry name" value="adh_short_C2"/>
    <property type="match status" value="1"/>
</dbReference>
<dbReference type="InterPro" id="IPR036291">
    <property type="entry name" value="NAD(P)-bd_dom_sf"/>
</dbReference>
<dbReference type="PRINTS" id="PR00081">
    <property type="entry name" value="GDHRDH"/>
</dbReference>
<dbReference type="GO" id="GO:0016491">
    <property type="term" value="F:oxidoreductase activity"/>
    <property type="evidence" value="ECO:0007669"/>
    <property type="project" value="UniProtKB-KW"/>
</dbReference>
<accession>A0ABV9BZ55</accession>
<evidence type="ECO:0000256" key="1">
    <source>
        <dbReference type="ARBA" id="ARBA00006484"/>
    </source>
</evidence>
<dbReference type="CDD" id="cd05233">
    <property type="entry name" value="SDR_c"/>
    <property type="match status" value="1"/>
</dbReference>
<comment type="similarity">
    <text evidence="1">Belongs to the short-chain dehydrogenases/reductases (SDR) family.</text>
</comment>